<organism evidence="2 3">
    <name type="scientific">Candidatus Desulfacyla euxinica</name>
    <dbReference type="NCBI Taxonomy" id="2841693"/>
    <lineage>
        <taxon>Bacteria</taxon>
        <taxon>Deltaproteobacteria</taxon>
        <taxon>Candidatus Desulfacyla</taxon>
    </lineage>
</organism>
<dbReference type="SMART" id="SM00834">
    <property type="entry name" value="CxxC_CXXC_SSSS"/>
    <property type="match status" value="1"/>
</dbReference>
<reference evidence="2 3" key="1">
    <citation type="submission" date="2020-08" db="EMBL/GenBank/DDBJ databases">
        <title>Bridging the membrane lipid divide: bacteria of the FCB group superphylum have the potential to synthesize archaeal ether lipids.</title>
        <authorList>
            <person name="Villanueva L."/>
            <person name="Von Meijenfeldt F.A.B."/>
            <person name="Westbye A.B."/>
            <person name="Yadav S."/>
            <person name="Hopmans E.C."/>
            <person name="Dutilh B.E."/>
            <person name="Sinninghe Damste J.S."/>
        </authorList>
    </citation>
    <scope>NUCLEOTIDE SEQUENCE [LARGE SCALE GENOMIC DNA]</scope>
    <source>
        <strain evidence="2">NIOZ-UU27</strain>
    </source>
</reference>
<evidence type="ECO:0000313" key="2">
    <source>
        <dbReference type="EMBL" id="MBC8177433.1"/>
    </source>
</evidence>
<dbReference type="NCBIfam" id="TIGR02605">
    <property type="entry name" value="CxxC_CxxC_SSSS"/>
    <property type="match status" value="1"/>
</dbReference>
<dbReference type="InterPro" id="IPR013429">
    <property type="entry name" value="Regulatory_FmdB_Zinc_ribbon"/>
</dbReference>
<dbReference type="AlphaFoldDB" id="A0A8J6MZG8"/>
<dbReference type="EMBL" id="JACNJD010000208">
    <property type="protein sequence ID" value="MBC8177433.1"/>
    <property type="molecule type" value="Genomic_DNA"/>
</dbReference>
<protein>
    <submittedName>
        <fullName evidence="2">Zinc ribbon domain-containing protein</fullName>
    </submittedName>
</protein>
<proteinExistence type="predicted"/>
<evidence type="ECO:0000259" key="1">
    <source>
        <dbReference type="SMART" id="SM00834"/>
    </source>
</evidence>
<evidence type="ECO:0000313" key="3">
    <source>
        <dbReference type="Proteomes" id="UP000650524"/>
    </source>
</evidence>
<comment type="caution">
    <text evidence="2">The sequence shown here is derived from an EMBL/GenBank/DDBJ whole genome shotgun (WGS) entry which is preliminary data.</text>
</comment>
<dbReference type="Proteomes" id="UP000650524">
    <property type="component" value="Unassembled WGS sequence"/>
</dbReference>
<dbReference type="Pfam" id="PF09723">
    <property type="entry name" value="Zn_ribbon_8"/>
    <property type="match status" value="1"/>
</dbReference>
<gene>
    <name evidence="2" type="ORF">H8E19_08515</name>
</gene>
<sequence>MPIYEYEPLEPCKTCEKCAGRFEIIQGIEEEPLSSCPQCGQQVRKVISWCRAAIVETPDEHIQVNKQISGYEKEGMWSHAAELADTHSEKVGDHDMKMRALDDYKKAGYDAGTLEKHAKSTKD</sequence>
<name>A0A8J6MZG8_9DELT</name>
<accession>A0A8J6MZG8</accession>
<feature type="domain" description="Putative regulatory protein FmdB zinc ribbon" evidence="1">
    <location>
        <begin position="1"/>
        <end position="48"/>
    </location>
</feature>